<comment type="miscellaneous">
    <text evidence="9">This enzyme catalyzes only one turnover and therefore is not strictly catalytic. According to one definition, an enzyme is a biocatalyst that acts repeatedly and over many reaction cycles.</text>
</comment>
<keyword evidence="3 9" id="KW-0963">Cytoplasm</keyword>
<dbReference type="CDD" id="cd06445">
    <property type="entry name" value="ATase"/>
    <property type="match status" value="1"/>
</dbReference>
<sequence length="204" mass="21721">MTEPSDTELFEGVPGPDEATTARLRARLAGLAQRDGLLDVAYRTVDSPVGPLLLAATEEGLVRVAFGVEGHDDVLAELAGAVSPRILAAPARLDPVARELDEYFTGRRRAFDVPLDFRLSKGFRREVLTHLAEIPYGSTESYAQVAAASGSPRAVRAVGTACATNPLPLVVPCHRVVRSDGTSGRYRGGEAAKLTLLAMEGRAR</sequence>
<dbReference type="InterPro" id="IPR036631">
    <property type="entry name" value="MGMT_N_sf"/>
</dbReference>
<dbReference type="EMBL" id="FOEF01000003">
    <property type="protein sequence ID" value="SEP02775.1"/>
    <property type="molecule type" value="Genomic_DNA"/>
</dbReference>
<dbReference type="GO" id="GO:0005737">
    <property type="term" value="C:cytoplasm"/>
    <property type="evidence" value="ECO:0007669"/>
    <property type="project" value="UniProtKB-SubCell"/>
</dbReference>
<keyword evidence="5 9" id="KW-0808">Transferase</keyword>
<dbReference type="SUPFAM" id="SSF53155">
    <property type="entry name" value="Methylated DNA-protein cysteine methyltransferase domain"/>
    <property type="match status" value="1"/>
</dbReference>
<dbReference type="STRING" id="394193.SAMN04489732_103288"/>
<feature type="domain" description="Methylated-DNA-[protein]-cysteine S-methyltransferase DNA binding" evidence="10">
    <location>
        <begin position="123"/>
        <end position="201"/>
    </location>
</feature>
<dbReference type="InterPro" id="IPR023546">
    <property type="entry name" value="MGMT"/>
</dbReference>
<evidence type="ECO:0000313" key="12">
    <source>
        <dbReference type="EMBL" id="SEP02775.1"/>
    </source>
</evidence>
<comment type="catalytic activity">
    <reaction evidence="1 9">
        <text>a 4-O-methyl-thymidine in DNA + L-cysteinyl-[protein] = a thymidine in DNA + S-methyl-L-cysteinyl-[protein]</text>
        <dbReference type="Rhea" id="RHEA:53428"/>
        <dbReference type="Rhea" id="RHEA-COMP:10131"/>
        <dbReference type="Rhea" id="RHEA-COMP:10132"/>
        <dbReference type="Rhea" id="RHEA-COMP:13555"/>
        <dbReference type="Rhea" id="RHEA-COMP:13556"/>
        <dbReference type="ChEBI" id="CHEBI:29950"/>
        <dbReference type="ChEBI" id="CHEBI:82612"/>
        <dbReference type="ChEBI" id="CHEBI:137386"/>
        <dbReference type="ChEBI" id="CHEBI:137387"/>
        <dbReference type="EC" id="2.1.1.63"/>
    </reaction>
</comment>
<evidence type="ECO:0000256" key="4">
    <source>
        <dbReference type="ARBA" id="ARBA00022603"/>
    </source>
</evidence>
<evidence type="ECO:0000259" key="11">
    <source>
        <dbReference type="Pfam" id="PF02870"/>
    </source>
</evidence>
<keyword evidence="7 9" id="KW-0234">DNA repair</keyword>
<evidence type="ECO:0000259" key="10">
    <source>
        <dbReference type="Pfam" id="PF01035"/>
    </source>
</evidence>
<dbReference type="PANTHER" id="PTHR10815:SF5">
    <property type="entry name" value="METHYLATED-DNA--PROTEIN-CYSTEINE METHYLTRANSFERASE"/>
    <property type="match status" value="1"/>
</dbReference>
<keyword evidence="4 9" id="KW-0489">Methyltransferase</keyword>
<evidence type="ECO:0000256" key="2">
    <source>
        <dbReference type="ARBA" id="ARBA00008711"/>
    </source>
</evidence>
<dbReference type="RefSeq" id="WP_091615379.1">
    <property type="nucleotide sequence ID" value="NZ_FOEF01000003.1"/>
</dbReference>
<dbReference type="FunFam" id="1.10.10.10:FF:000214">
    <property type="entry name" value="Methylated-DNA--protein-cysteine methyltransferase"/>
    <property type="match status" value="1"/>
</dbReference>
<dbReference type="Gene3D" id="3.30.160.70">
    <property type="entry name" value="Methylated DNA-protein cysteine methyltransferase domain"/>
    <property type="match status" value="1"/>
</dbReference>
<reference evidence="12 13" key="1">
    <citation type="submission" date="2016-10" db="EMBL/GenBank/DDBJ databases">
        <authorList>
            <person name="de Groot N.N."/>
        </authorList>
    </citation>
    <scope>NUCLEOTIDE SEQUENCE [LARGE SCALE GENOMIC DNA]</scope>
    <source>
        <strain evidence="12 13">DSM 44993</strain>
    </source>
</reference>
<dbReference type="PANTHER" id="PTHR10815">
    <property type="entry name" value="METHYLATED-DNA--PROTEIN-CYSTEINE METHYLTRANSFERASE"/>
    <property type="match status" value="1"/>
</dbReference>
<evidence type="ECO:0000256" key="3">
    <source>
        <dbReference type="ARBA" id="ARBA00022490"/>
    </source>
</evidence>
<dbReference type="GO" id="GO:0006307">
    <property type="term" value="P:DNA alkylation repair"/>
    <property type="evidence" value="ECO:0007669"/>
    <property type="project" value="UniProtKB-UniRule"/>
</dbReference>
<accession>A0A1H8UHW1</accession>
<dbReference type="Proteomes" id="UP000198582">
    <property type="component" value="Unassembled WGS sequence"/>
</dbReference>
<dbReference type="OrthoDB" id="9802228at2"/>
<comment type="similarity">
    <text evidence="2 9">Belongs to the MGMT family.</text>
</comment>
<dbReference type="GO" id="GO:0032259">
    <property type="term" value="P:methylation"/>
    <property type="evidence" value="ECO:0007669"/>
    <property type="project" value="UniProtKB-KW"/>
</dbReference>
<dbReference type="InterPro" id="IPR014048">
    <property type="entry name" value="MethylDNA_cys_MeTrfase_DNA-bd"/>
</dbReference>
<dbReference type="Gene3D" id="1.10.10.10">
    <property type="entry name" value="Winged helix-like DNA-binding domain superfamily/Winged helix DNA-binding domain"/>
    <property type="match status" value="1"/>
</dbReference>
<evidence type="ECO:0000256" key="9">
    <source>
        <dbReference type="HAMAP-Rule" id="MF_00772"/>
    </source>
</evidence>
<dbReference type="NCBIfam" id="TIGR00589">
    <property type="entry name" value="ogt"/>
    <property type="match status" value="1"/>
</dbReference>
<evidence type="ECO:0000256" key="6">
    <source>
        <dbReference type="ARBA" id="ARBA00022763"/>
    </source>
</evidence>
<dbReference type="InterPro" id="IPR036388">
    <property type="entry name" value="WH-like_DNA-bd_sf"/>
</dbReference>
<evidence type="ECO:0000256" key="5">
    <source>
        <dbReference type="ARBA" id="ARBA00022679"/>
    </source>
</evidence>
<keyword evidence="13" id="KW-1185">Reference proteome</keyword>
<evidence type="ECO:0000256" key="8">
    <source>
        <dbReference type="ARBA" id="ARBA00049348"/>
    </source>
</evidence>
<comment type="function">
    <text evidence="9">Involved in the cellular defense against the biological effects of O6-methylguanine (O6-MeG) and O4-methylthymine (O4-MeT) in DNA. Repairs the methylated nucleobase in DNA by stoichiometrically transferring the methyl group to a cysteine residue in the enzyme. This is a suicide reaction: the enzyme is irreversibly inactivated.</text>
</comment>
<dbReference type="GO" id="GO:0003908">
    <property type="term" value="F:methylated-DNA-[protein]-cysteine S-methyltransferase activity"/>
    <property type="evidence" value="ECO:0007669"/>
    <property type="project" value="UniProtKB-UniRule"/>
</dbReference>
<feature type="domain" description="Methylguanine DNA methyltransferase ribonuclease-like" evidence="11">
    <location>
        <begin position="41"/>
        <end position="117"/>
    </location>
</feature>
<comment type="subcellular location">
    <subcellularLocation>
        <location evidence="9">Cytoplasm</location>
    </subcellularLocation>
</comment>
<evidence type="ECO:0000313" key="13">
    <source>
        <dbReference type="Proteomes" id="UP000198582"/>
    </source>
</evidence>
<comment type="catalytic activity">
    <reaction evidence="8 9">
        <text>a 6-O-methyl-2'-deoxyguanosine in DNA + L-cysteinyl-[protein] = S-methyl-L-cysteinyl-[protein] + a 2'-deoxyguanosine in DNA</text>
        <dbReference type="Rhea" id="RHEA:24000"/>
        <dbReference type="Rhea" id="RHEA-COMP:10131"/>
        <dbReference type="Rhea" id="RHEA-COMP:10132"/>
        <dbReference type="Rhea" id="RHEA-COMP:11367"/>
        <dbReference type="Rhea" id="RHEA-COMP:11368"/>
        <dbReference type="ChEBI" id="CHEBI:29950"/>
        <dbReference type="ChEBI" id="CHEBI:82612"/>
        <dbReference type="ChEBI" id="CHEBI:85445"/>
        <dbReference type="ChEBI" id="CHEBI:85448"/>
        <dbReference type="EC" id="2.1.1.63"/>
    </reaction>
</comment>
<feature type="active site" description="Nucleophile; methyl group acceptor" evidence="9">
    <location>
        <position position="173"/>
    </location>
</feature>
<gene>
    <name evidence="12" type="ORF">SAMN04489732_103288</name>
</gene>
<organism evidence="12 13">
    <name type="scientific">Amycolatopsis saalfeldensis</name>
    <dbReference type="NCBI Taxonomy" id="394193"/>
    <lineage>
        <taxon>Bacteria</taxon>
        <taxon>Bacillati</taxon>
        <taxon>Actinomycetota</taxon>
        <taxon>Actinomycetes</taxon>
        <taxon>Pseudonocardiales</taxon>
        <taxon>Pseudonocardiaceae</taxon>
        <taxon>Amycolatopsis</taxon>
    </lineage>
</organism>
<name>A0A1H8UHW1_9PSEU</name>
<dbReference type="Pfam" id="PF01035">
    <property type="entry name" value="DNA_binding_1"/>
    <property type="match status" value="1"/>
</dbReference>
<dbReference type="SUPFAM" id="SSF46767">
    <property type="entry name" value="Methylated DNA-protein cysteine methyltransferase, C-terminal domain"/>
    <property type="match status" value="1"/>
</dbReference>
<dbReference type="EC" id="2.1.1.63" evidence="9"/>
<protein>
    <recommendedName>
        <fullName evidence="9">Methylated-DNA--protein-cysteine methyltransferase</fullName>
        <ecNumber evidence="9">2.1.1.63</ecNumber>
    </recommendedName>
    <alternativeName>
        <fullName evidence="9">6-O-methylguanine-DNA methyltransferase</fullName>
        <shortName evidence="9">MGMT</shortName>
    </alternativeName>
    <alternativeName>
        <fullName evidence="9">O-6-methylguanine-DNA-alkyltransferase</fullName>
    </alternativeName>
</protein>
<dbReference type="InterPro" id="IPR036217">
    <property type="entry name" value="MethylDNA_cys_MeTrfase_DNAb"/>
</dbReference>
<dbReference type="AlphaFoldDB" id="A0A1H8UHW1"/>
<proteinExistence type="inferred from homology"/>
<dbReference type="PROSITE" id="PS00374">
    <property type="entry name" value="MGMT"/>
    <property type="match status" value="1"/>
</dbReference>
<dbReference type="HAMAP" id="MF_00772">
    <property type="entry name" value="OGT"/>
    <property type="match status" value="1"/>
</dbReference>
<evidence type="ECO:0000256" key="1">
    <source>
        <dbReference type="ARBA" id="ARBA00001286"/>
    </source>
</evidence>
<evidence type="ECO:0000256" key="7">
    <source>
        <dbReference type="ARBA" id="ARBA00023204"/>
    </source>
</evidence>
<keyword evidence="6 9" id="KW-0227">DNA damage</keyword>
<dbReference type="InterPro" id="IPR008332">
    <property type="entry name" value="MethylG_MeTrfase_N"/>
</dbReference>
<dbReference type="InterPro" id="IPR001497">
    <property type="entry name" value="MethylDNA_cys_MeTrfase_AS"/>
</dbReference>
<dbReference type="Pfam" id="PF02870">
    <property type="entry name" value="Methyltransf_1N"/>
    <property type="match status" value="1"/>
</dbReference>